<proteinExistence type="predicted"/>
<evidence type="ECO:0000313" key="2">
    <source>
        <dbReference type="Proteomes" id="UP000005324"/>
    </source>
</evidence>
<reference evidence="1 2" key="1">
    <citation type="submission" date="2010-04" db="EMBL/GenBank/DDBJ databases">
        <authorList>
            <person name="Qin X."/>
            <person name="Bachman B."/>
            <person name="Battles P."/>
            <person name="Bell A."/>
            <person name="Bess C."/>
            <person name="Bickham C."/>
            <person name="Chaboub L."/>
            <person name="Chen D."/>
            <person name="Coyle M."/>
            <person name="Deiros D.R."/>
            <person name="Dinh H."/>
            <person name="Forbes L."/>
            <person name="Fowler G."/>
            <person name="Francisco L."/>
            <person name="Fu Q."/>
            <person name="Gubbala S."/>
            <person name="Hale W."/>
            <person name="Han Y."/>
            <person name="Hemphill L."/>
            <person name="Highlander S.K."/>
            <person name="Hirani K."/>
            <person name="Hogues M."/>
            <person name="Jackson L."/>
            <person name="Jakkamsetti A."/>
            <person name="Javaid M."/>
            <person name="Jiang H."/>
            <person name="Korchina V."/>
            <person name="Kovar C."/>
            <person name="Lara F."/>
            <person name="Lee S."/>
            <person name="Mata R."/>
            <person name="Mathew T."/>
            <person name="Moen C."/>
            <person name="Morales K."/>
            <person name="Munidasa M."/>
            <person name="Nazareth L."/>
            <person name="Ngo R."/>
            <person name="Nguyen L."/>
            <person name="Okwuonu G."/>
            <person name="Ongeri F."/>
            <person name="Patil S."/>
            <person name="Petrosino J."/>
            <person name="Pham C."/>
            <person name="Pham P."/>
            <person name="Pu L.-L."/>
            <person name="Puazo M."/>
            <person name="Raj R."/>
            <person name="Reid J."/>
            <person name="Rouhana J."/>
            <person name="Saada N."/>
            <person name="Shang Y."/>
            <person name="Simmons D."/>
            <person name="Thornton R."/>
            <person name="Warren J."/>
            <person name="Weissenberger G."/>
            <person name="Zhang J."/>
            <person name="Zhang L."/>
            <person name="Zhou C."/>
            <person name="Zhu D."/>
            <person name="Muzny D."/>
            <person name="Worley K."/>
            <person name="Gibbs R."/>
        </authorList>
    </citation>
    <scope>NUCLEOTIDE SEQUENCE [LARGE SCALE GENOMIC DNA]</scope>
    <source>
        <strain evidence="1 2">ATCC 49957</strain>
    </source>
</reference>
<keyword evidence="2" id="KW-1185">Reference proteome</keyword>
<dbReference type="AlphaFoldDB" id="D5RUD6"/>
<accession>D5RUD6</accession>
<evidence type="ECO:0000313" key="1">
    <source>
        <dbReference type="EMBL" id="EFH09083.1"/>
    </source>
</evidence>
<comment type="caution">
    <text evidence="1">The sequence shown here is derived from an EMBL/GenBank/DDBJ whole genome shotgun (WGS) entry which is preliminary data.</text>
</comment>
<dbReference type="EMBL" id="ADVL01000973">
    <property type="protein sequence ID" value="EFH09083.1"/>
    <property type="molecule type" value="Genomic_DNA"/>
</dbReference>
<dbReference type="Proteomes" id="UP000005324">
    <property type="component" value="Unassembled WGS sequence"/>
</dbReference>
<sequence>MRLLLRRRKRGGAGAGRPCPVRVAGRVRHFAVCVAHTSMLC</sequence>
<name>D5RUD6_9PROT</name>
<gene>
    <name evidence="1" type="ORF">HMPREF0731_4698</name>
</gene>
<protein>
    <submittedName>
        <fullName evidence="1">Uncharacterized protein</fullName>
    </submittedName>
</protein>
<dbReference type="HOGENOM" id="CLU_3275976_0_0_5"/>
<organism evidence="1 2">
    <name type="scientific">Pseudoroseomonas cervicalis ATCC 49957</name>
    <dbReference type="NCBI Taxonomy" id="525371"/>
    <lineage>
        <taxon>Bacteria</taxon>
        <taxon>Pseudomonadati</taxon>
        <taxon>Pseudomonadota</taxon>
        <taxon>Alphaproteobacteria</taxon>
        <taxon>Acetobacterales</taxon>
        <taxon>Roseomonadaceae</taxon>
        <taxon>Roseomonas</taxon>
    </lineage>
</organism>